<dbReference type="InterPro" id="IPR050523">
    <property type="entry name" value="AKR_Detox_Biosynth"/>
</dbReference>
<reference evidence="3" key="1">
    <citation type="submission" date="2021-01" db="EMBL/GenBank/DDBJ databases">
        <title>Whole genome shotgun sequence of Virgisporangium aliadipatigenens NBRC 105644.</title>
        <authorList>
            <person name="Komaki H."/>
            <person name="Tamura T."/>
        </authorList>
    </citation>
    <scope>NUCLEOTIDE SEQUENCE</scope>
    <source>
        <strain evidence="3">NBRC 105644</strain>
    </source>
</reference>
<dbReference type="AlphaFoldDB" id="A0A8J4DR70"/>
<dbReference type="EMBL" id="BOPF01000014">
    <property type="protein sequence ID" value="GIJ47334.1"/>
    <property type="molecule type" value="Genomic_DNA"/>
</dbReference>
<organism evidence="3 4">
    <name type="scientific">Virgisporangium aliadipatigenens</name>
    <dbReference type="NCBI Taxonomy" id="741659"/>
    <lineage>
        <taxon>Bacteria</taxon>
        <taxon>Bacillati</taxon>
        <taxon>Actinomycetota</taxon>
        <taxon>Actinomycetes</taxon>
        <taxon>Micromonosporales</taxon>
        <taxon>Micromonosporaceae</taxon>
        <taxon>Virgisporangium</taxon>
    </lineage>
</organism>
<dbReference type="GO" id="GO:0016491">
    <property type="term" value="F:oxidoreductase activity"/>
    <property type="evidence" value="ECO:0007669"/>
    <property type="project" value="UniProtKB-KW"/>
</dbReference>
<dbReference type="RefSeq" id="WP_373317920.1">
    <property type="nucleotide sequence ID" value="NZ_BOPF01000014.1"/>
</dbReference>
<evidence type="ECO:0000256" key="1">
    <source>
        <dbReference type="ARBA" id="ARBA00023002"/>
    </source>
</evidence>
<comment type="caution">
    <text evidence="3">The sequence shown here is derived from an EMBL/GenBank/DDBJ whole genome shotgun (WGS) entry which is preliminary data.</text>
</comment>
<feature type="domain" description="NADP-dependent oxidoreductase" evidence="2">
    <location>
        <begin position="19"/>
        <end position="315"/>
    </location>
</feature>
<evidence type="ECO:0000313" key="4">
    <source>
        <dbReference type="Proteomes" id="UP000619260"/>
    </source>
</evidence>
<dbReference type="Proteomes" id="UP000619260">
    <property type="component" value="Unassembled WGS sequence"/>
</dbReference>
<evidence type="ECO:0000259" key="2">
    <source>
        <dbReference type="Pfam" id="PF00248"/>
    </source>
</evidence>
<protein>
    <submittedName>
        <fullName evidence="3">Oxidoreductase</fullName>
    </submittedName>
</protein>
<dbReference type="SUPFAM" id="SSF51430">
    <property type="entry name" value="NAD(P)-linked oxidoreductase"/>
    <property type="match status" value="1"/>
</dbReference>
<sequence length="317" mass="34055">MTDIAYRRLGRSGLVVSAVGVGCNTFGRKIGDAEATEVVRTALDLGVTLFDTADSYGEQSRNSEEILGAALGKRRDEAVIATKFGMGLGGRLGADHGARGSRRYIARAVESSLRRLGTDHIDLYQYHAPDGMTPVEETLAALDDVVRAGKVRYIGHSNFAAWQVADADWIARDRRLTPFVSAQNHYSLLTRTAEKELIPALERFGLGLLPYLPLESGLLTGKYTEGMDAPAGSRLAEPRLAHRLAGADWARIDALKTFARDRDLSLLDVAIGGLAARPAVTSVIAGATSPDQVRANAAAGSWRPTDSDRRALDEILG</sequence>
<keyword evidence="1" id="KW-0560">Oxidoreductase</keyword>
<evidence type="ECO:0000313" key="3">
    <source>
        <dbReference type="EMBL" id="GIJ47334.1"/>
    </source>
</evidence>
<dbReference type="PRINTS" id="PR00069">
    <property type="entry name" value="ALDKETRDTASE"/>
</dbReference>
<gene>
    <name evidence="3" type="ORF">Val02_42200</name>
</gene>
<proteinExistence type="predicted"/>
<name>A0A8J4DR70_9ACTN</name>
<dbReference type="PROSITE" id="PS51257">
    <property type="entry name" value="PROKAR_LIPOPROTEIN"/>
    <property type="match status" value="1"/>
</dbReference>
<dbReference type="PANTHER" id="PTHR43364:SF4">
    <property type="entry name" value="NAD(P)-LINKED OXIDOREDUCTASE SUPERFAMILY PROTEIN"/>
    <property type="match status" value="1"/>
</dbReference>
<dbReference type="GO" id="GO:0005829">
    <property type="term" value="C:cytosol"/>
    <property type="evidence" value="ECO:0007669"/>
    <property type="project" value="TreeGrafter"/>
</dbReference>
<dbReference type="Pfam" id="PF00248">
    <property type="entry name" value="Aldo_ket_red"/>
    <property type="match status" value="1"/>
</dbReference>
<dbReference type="InterPro" id="IPR020471">
    <property type="entry name" value="AKR"/>
</dbReference>
<dbReference type="FunFam" id="3.20.20.100:FF:000004">
    <property type="entry name" value="Oxidoreductase, aldo/keto reductase"/>
    <property type="match status" value="1"/>
</dbReference>
<dbReference type="InterPro" id="IPR023210">
    <property type="entry name" value="NADP_OxRdtase_dom"/>
</dbReference>
<dbReference type="Gene3D" id="3.20.20.100">
    <property type="entry name" value="NADP-dependent oxidoreductase domain"/>
    <property type="match status" value="1"/>
</dbReference>
<dbReference type="InterPro" id="IPR036812">
    <property type="entry name" value="NAD(P)_OxRdtase_dom_sf"/>
</dbReference>
<dbReference type="PANTHER" id="PTHR43364">
    <property type="entry name" value="NADH-SPECIFIC METHYLGLYOXAL REDUCTASE-RELATED"/>
    <property type="match status" value="1"/>
</dbReference>
<accession>A0A8J4DR70</accession>
<keyword evidence="4" id="KW-1185">Reference proteome</keyword>